<feature type="compositionally biased region" description="Low complexity" evidence="1">
    <location>
        <begin position="517"/>
        <end position="526"/>
    </location>
</feature>
<protein>
    <submittedName>
        <fullName evidence="2">Uncharacterized protein</fullName>
    </submittedName>
</protein>
<dbReference type="AlphaFoldDB" id="A8N924"/>
<feature type="compositionally biased region" description="Polar residues" evidence="1">
    <location>
        <begin position="459"/>
        <end position="482"/>
    </location>
</feature>
<reference evidence="2 3" key="1">
    <citation type="journal article" date="2010" name="Proc. Natl. Acad. Sci. U.S.A.">
        <title>Insights into evolution of multicellular fungi from the assembled chromosomes of the mushroom Coprinopsis cinerea (Coprinus cinereus).</title>
        <authorList>
            <person name="Stajich J.E."/>
            <person name="Wilke S.K."/>
            <person name="Ahren D."/>
            <person name="Au C.H."/>
            <person name="Birren B.W."/>
            <person name="Borodovsky M."/>
            <person name="Burns C."/>
            <person name="Canback B."/>
            <person name="Casselton L.A."/>
            <person name="Cheng C.K."/>
            <person name="Deng J."/>
            <person name="Dietrich F.S."/>
            <person name="Fargo D.C."/>
            <person name="Farman M.L."/>
            <person name="Gathman A.C."/>
            <person name="Goldberg J."/>
            <person name="Guigo R."/>
            <person name="Hoegger P.J."/>
            <person name="Hooker J.B."/>
            <person name="Huggins A."/>
            <person name="James T.Y."/>
            <person name="Kamada T."/>
            <person name="Kilaru S."/>
            <person name="Kodira C."/>
            <person name="Kues U."/>
            <person name="Kupfer D."/>
            <person name="Kwan H.S."/>
            <person name="Lomsadze A."/>
            <person name="Li W."/>
            <person name="Lilly W.W."/>
            <person name="Ma L.J."/>
            <person name="Mackey A.J."/>
            <person name="Manning G."/>
            <person name="Martin F."/>
            <person name="Muraguchi H."/>
            <person name="Natvig D.O."/>
            <person name="Palmerini H."/>
            <person name="Ramesh M.A."/>
            <person name="Rehmeyer C.J."/>
            <person name="Roe B.A."/>
            <person name="Shenoy N."/>
            <person name="Stanke M."/>
            <person name="Ter-Hovhannisyan V."/>
            <person name="Tunlid A."/>
            <person name="Velagapudi R."/>
            <person name="Vision T.J."/>
            <person name="Zeng Q."/>
            <person name="Zolan M.E."/>
            <person name="Pukkila P.J."/>
        </authorList>
    </citation>
    <scope>NUCLEOTIDE SEQUENCE [LARGE SCALE GENOMIC DNA]</scope>
    <source>
        <strain evidence="3">Okayama-7 / 130 / ATCC MYA-4618 / FGSC 9003</strain>
    </source>
</reference>
<feature type="region of interest" description="Disordered" evidence="1">
    <location>
        <begin position="355"/>
        <end position="526"/>
    </location>
</feature>
<evidence type="ECO:0000313" key="3">
    <source>
        <dbReference type="Proteomes" id="UP000001861"/>
    </source>
</evidence>
<dbReference type="Proteomes" id="UP000001861">
    <property type="component" value="Unassembled WGS sequence"/>
</dbReference>
<dbReference type="KEGG" id="cci:CC1G_00899"/>
<evidence type="ECO:0000313" key="2">
    <source>
        <dbReference type="EMBL" id="EAU90515.2"/>
    </source>
</evidence>
<dbReference type="OrthoDB" id="2646484at2759"/>
<dbReference type="HOGENOM" id="CLU_458554_0_0_1"/>
<accession>A8N924</accession>
<gene>
    <name evidence="2" type="ORF">CC1G_00899</name>
</gene>
<feature type="compositionally biased region" description="Basic residues" evidence="1">
    <location>
        <begin position="382"/>
        <end position="393"/>
    </location>
</feature>
<dbReference type="VEuPathDB" id="FungiDB:CC1G_00899"/>
<feature type="compositionally biased region" description="Polar residues" evidence="1">
    <location>
        <begin position="442"/>
        <end position="451"/>
    </location>
</feature>
<feature type="compositionally biased region" description="Low complexity" evidence="1">
    <location>
        <begin position="414"/>
        <end position="434"/>
    </location>
</feature>
<keyword evidence="3" id="KW-1185">Reference proteome</keyword>
<proteinExistence type="predicted"/>
<feature type="compositionally biased region" description="Basic and acidic residues" evidence="1">
    <location>
        <begin position="499"/>
        <end position="509"/>
    </location>
</feature>
<evidence type="ECO:0000256" key="1">
    <source>
        <dbReference type="SAM" id="MobiDB-lite"/>
    </source>
</evidence>
<dbReference type="GeneID" id="6007824"/>
<dbReference type="EMBL" id="AACS02000007">
    <property type="protein sequence ID" value="EAU90515.2"/>
    <property type="molecule type" value="Genomic_DNA"/>
</dbReference>
<dbReference type="InParanoid" id="A8N924"/>
<comment type="caution">
    <text evidence="2">The sequence shown here is derived from an EMBL/GenBank/DDBJ whole genome shotgun (WGS) entry which is preliminary data.</text>
</comment>
<feature type="region of interest" description="Disordered" evidence="1">
    <location>
        <begin position="235"/>
        <end position="255"/>
    </location>
</feature>
<organism evidence="2 3">
    <name type="scientific">Coprinopsis cinerea (strain Okayama-7 / 130 / ATCC MYA-4618 / FGSC 9003)</name>
    <name type="common">Inky cap fungus</name>
    <name type="synonym">Hormographiella aspergillata</name>
    <dbReference type="NCBI Taxonomy" id="240176"/>
    <lineage>
        <taxon>Eukaryota</taxon>
        <taxon>Fungi</taxon>
        <taxon>Dikarya</taxon>
        <taxon>Basidiomycota</taxon>
        <taxon>Agaricomycotina</taxon>
        <taxon>Agaricomycetes</taxon>
        <taxon>Agaricomycetidae</taxon>
        <taxon>Agaricales</taxon>
        <taxon>Agaricineae</taxon>
        <taxon>Psathyrellaceae</taxon>
        <taxon>Coprinopsis</taxon>
    </lineage>
</organism>
<name>A8N924_COPC7</name>
<sequence>MIAAPTAPRLKSLEKETLSVEKWIDSLSDASSGSNHSGSSKGYHRTSAWIPEGSLYPPGDYASAVAAARSRSYQRMYSDYSSTSASGTGSTVYPKQQFQAEKYSKRVSTTNHRYTVHSQTPSTHGKDPVDNPFFGTRPTPGVVQPQRRGKLSVSSLRDLSLRSSAPLDSPYGYRNYRGHTPSFYSRPKPIDCRAHERRRSIATHEMINSLRSQCATLATHRPEWKAYSRHTSSRGASFAQVSAAPRSLPPSTRRRGRKWMEADLNWAGSDSESIPSLESDFGSRLSLVYPRTIISPPSHRMYQSRARLGHSRSKSTISISRGGSCSESSEELVWSLGGRAGSLARGSTVVAKEPALRRPQMWNTNHRRFHSQSLPPSALAKVTRKSDRRRSHGALKMVRFAPLPTSKKINHEVTPSTSSSSTWSSSSTGLSAPASDKEANVVPSSLNSTQRLRPVDGSVPSTPVSSKCGETTPNPLGPQQHQVKMEPDKPSPLDVFPYPKDHSLDDPDSSKTSNNQPLSRSPSSHFFSRTFSRRSLSRIIRSETGTRGDVEMNRVSSTFKSRIVDENAGRRDTPATRAQQKSRIPLPLRTILRLK</sequence>
<dbReference type="RefSeq" id="XP_001831352.2">
    <property type="nucleotide sequence ID" value="XM_001831300.2"/>
</dbReference>